<feature type="domain" description="YaiO beta-barrel" evidence="2">
    <location>
        <begin position="189"/>
        <end position="360"/>
    </location>
</feature>
<organism evidence="3">
    <name type="scientific">Pricia antarctica</name>
    <dbReference type="NCBI Taxonomy" id="641691"/>
    <lineage>
        <taxon>Bacteria</taxon>
        <taxon>Pseudomonadati</taxon>
        <taxon>Bacteroidota</taxon>
        <taxon>Flavobacteriia</taxon>
        <taxon>Flavobacteriales</taxon>
        <taxon>Flavobacteriaceae</taxon>
        <taxon>Pricia</taxon>
    </lineage>
</organism>
<protein>
    <submittedName>
        <fullName evidence="3">YaiO family outer membrane beta-barrel protein</fullName>
    </submittedName>
</protein>
<accession>A0A831QVI8</accession>
<evidence type="ECO:0000259" key="2">
    <source>
        <dbReference type="Pfam" id="PF19413"/>
    </source>
</evidence>
<dbReference type="AlphaFoldDB" id="A0A831QVI8"/>
<keyword evidence="1" id="KW-0732">Signal</keyword>
<proteinExistence type="predicted"/>
<comment type="caution">
    <text evidence="3">The sequence shown here is derived from an EMBL/GenBank/DDBJ whole genome shotgun (WGS) entry which is preliminary data.</text>
</comment>
<feature type="signal peptide" evidence="1">
    <location>
        <begin position="1"/>
        <end position="21"/>
    </location>
</feature>
<gene>
    <name evidence="3" type="primary">yaiO</name>
    <name evidence="3" type="ORF">ENH87_20965</name>
</gene>
<dbReference type="InterPro" id="IPR030887">
    <property type="entry name" value="Beta-barrel_YaiO"/>
</dbReference>
<dbReference type="Pfam" id="PF19413">
    <property type="entry name" value="YaiO"/>
    <property type="match status" value="1"/>
</dbReference>
<sequence>MGHRHRYITFFLCLACFMGMGQDVASTDMPSSRFEEAYAEAYEGKHASAQTALLKMVEQRPDYIEAQALLGNTYSWQGEYDKARETFNEITSKVRTNRAIWISTIKNELYAKNAATALGLSNKALGYLESDSEIERLRAIAIQQTKEQAYTNSGWFDASAETGVSIRKPEASDTTAIVPKTPVDRDVFNNRLATRNAYTVFDQRYDPVIASSISYKRQTLAGSIIPRINYNNRRQINGLQYELDFYPKFSKRFYAYLNYGFSKASIFPNQKIGGDLYVNLPGAMEFSAGGRYIQFDSKNVSVVTNSLGHYRGNYYFSLRSYITPMPDNLTRISGNLLVRKYGRDAENYMGITVGMGYSPELRQLTSGDELLAETLLYVESQRLSLEYQFTGKENPNIYRANMGLTRQELAFDSGNYFWSVSAGFTYQVKF</sequence>
<evidence type="ECO:0000256" key="1">
    <source>
        <dbReference type="SAM" id="SignalP"/>
    </source>
</evidence>
<dbReference type="Gene3D" id="1.25.40.10">
    <property type="entry name" value="Tetratricopeptide repeat domain"/>
    <property type="match status" value="1"/>
</dbReference>
<dbReference type="SUPFAM" id="SSF48452">
    <property type="entry name" value="TPR-like"/>
    <property type="match status" value="1"/>
</dbReference>
<reference evidence="3" key="1">
    <citation type="journal article" date="2020" name="mSystems">
        <title>Genome- and Community-Level Interaction Insights into Carbon Utilization and Element Cycling Functions of Hydrothermarchaeota in Hydrothermal Sediment.</title>
        <authorList>
            <person name="Zhou Z."/>
            <person name="Liu Y."/>
            <person name="Xu W."/>
            <person name="Pan J."/>
            <person name="Luo Z.H."/>
            <person name="Li M."/>
        </authorList>
    </citation>
    <scope>NUCLEOTIDE SEQUENCE [LARGE SCALE GENOMIC DNA]</scope>
    <source>
        <strain evidence="3">HyVt-345</strain>
    </source>
</reference>
<dbReference type="Proteomes" id="UP000886191">
    <property type="component" value="Unassembled WGS sequence"/>
</dbReference>
<dbReference type="NCBIfam" id="TIGR04390">
    <property type="entry name" value="OMP_YaiO_dom"/>
    <property type="match status" value="1"/>
</dbReference>
<evidence type="ECO:0000313" key="3">
    <source>
        <dbReference type="EMBL" id="HEA23362.1"/>
    </source>
</evidence>
<dbReference type="EMBL" id="DRGL01000079">
    <property type="protein sequence ID" value="HEA23362.1"/>
    <property type="molecule type" value="Genomic_DNA"/>
</dbReference>
<dbReference type="InterPro" id="IPR011990">
    <property type="entry name" value="TPR-like_helical_dom_sf"/>
</dbReference>
<feature type="chain" id="PRO_5032464942" evidence="1">
    <location>
        <begin position="22"/>
        <end position="430"/>
    </location>
</feature>
<dbReference type="Pfam" id="PF14559">
    <property type="entry name" value="TPR_19"/>
    <property type="match status" value="1"/>
</dbReference>
<name>A0A831QVI8_9FLAO</name>